<keyword evidence="5" id="KW-0548">Nucleotidyltransferase</keyword>
<keyword evidence="11" id="KW-0067">ATP-binding</keyword>
<dbReference type="Proteomes" id="UP000765509">
    <property type="component" value="Unassembled WGS sequence"/>
</dbReference>
<evidence type="ECO:0000256" key="7">
    <source>
        <dbReference type="ARBA" id="ARBA00022723"/>
    </source>
</evidence>
<dbReference type="InterPro" id="IPR001584">
    <property type="entry name" value="Integrase_cat-core"/>
</dbReference>
<evidence type="ECO:0000256" key="15">
    <source>
        <dbReference type="ARBA" id="ARBA00022918"/>
    </source>
</evidence>
<evidence type="ECO:0000256" key="5">
    <source>
        <dbReference type="ARBA" id="ARBA00022695"/>
    </source>
</evidence>
<dbReference type="GO" id="GO:0003723">
    <property type="term" value="F:RNA binding"/>
    <property type="evidence" value="ECO:0007669"/>
    <property type="project" value="UniProtKB-KW"/>
</dbReference>
<keyword evidence="17" id="KW-0917">Virion maturation</keyword>
<keyword evidence="18" id="KW-0233">DNA recombination</keyword>
<evidence type="ECO:0000256" key="10">
    <source>
        <dbReference type="ARBA" id="ARBA00022801"/>
    </source>
</evidence>
<evidence type="ECO:0000256" key="1">
    <source>
        <dbReference type="ARBA" id="ARBA00002180"/>
    </source>
</evidence>
<dbReference type="GO" id="GO:0008233">
    <property type="term" value="F:peptidase activity"/>
    <property type="evidence" value="ECO:0007669"/>
    <property type="project" value="UniProtKB-KW"/>
</dbReference>
<dbReference type="GO" id="GO:0005524">
    <property type="term" value="F:ATP binding"/>
    <property type="evidence" value="ECO:0007669"/>
    <property type="project" value="UniProtKB-KW"/>
</dbReference>
<evidence type="ECO:0000256" key="11">
    <source>
        <dbReference type="ARBA" id="ARBA00022840"/>
    </source>
</evidence>
<keyword evidence="3" id="KW-1188">Viral release from host cell</keyword>
<keyword evidence="12" id="KW-0460">Magnesium</keyword>
<dbReference type="GO" id="GO:0004519">
    <property type="term" value="F:endonuclease activity"/>
    <property type="evidence" value="ECO:0007669"/>
    <property type="project" value="UniProtKB-KW"/>
</dbReference>
<sequence length="372" mass="41203">MLQRTDTDEELRVALKATTKPKRQICQKGKHNPLAPHSESDCFQLFPEKRDAYHKRHINHETSSALAVCNQVALLSNSPFLDSGCSNAVAPDESLFFETKSTTETLYAANGAKMHMAAEGVLQLTTSLGKLSLPNALVVPSASSVLIPLGSFLNNSATLKGYKGGAKLFDKTNCLILTTRVVNNVLLIDTPPVKRACASIRADPLIIHKRLRHPNNFVTSKIFPSIDFSNVSCVSCSLSKSHRLLFSGSFPTFANCLDVIHMDICGPISPTSRGGNRYVFQLIHGYSRMRFIYLLKSKSETFGKFVEFQTGRQIKTVVSDNGGEFINSKFQELFLKKGINHQPTAPYTPQQNPVSEHGNRTLFEKVRVMLQD</sequence>
<keyword evidence="13" id="KW-0694">RNA-binding</keyword>
<evidence type="ECO:0000256" key="16">
    <source>
        <dbReference type="ARBA" id="ARBA00022932"/>
    </source>
</evidence>
<dbReference type="PANTHER" id="PTHR42648:SF11">
    <property type="entry name" value="TRANSPOSON TY4-P GAG-POL POLYPROTEIN"/>
    <property type="match status" value="1"/>
</dbReference>
<evidence type="ECO:0000256" key="2">
    <source>
        <dbReference type="ARBA" id="ARBA00022578"/>
    </source>
</evidence>
<evidence type="ECO:0000256" key="17">
    <source>
        <dbReference type="ARBA" id="ARBA00023113"/>
    </source>
</evidence>
<keyword evidence="6" id="KW-0540">Nuclease</keyword>
<reference evidence="22" key="1">
    <citation type="submission" date="2021-03" db="EMBL/GenBank/DDBJ databases">
        <title>Draft genome sequence of rust myrtle Austropuccinia psidii MF-1, a brazilian biotype.</title>
        <authorList>
            <person name="Quecine M.C."/>
            <person name="Pachon D.M.R."/>
            <person name="Bonatelli M.L."/>
            <person name="Correr F.H."/>
            <person name="Franceschini L.M."/>
            <person name="Leite T.F."/>
            <person name="Margarido G.R.A."/>
            <person name="Almeida C.A."/>
            <person name="Ferrarezi J.A."/>
            <person name="Labate C.A."/>
        </authorList>
    </citation>
    <scope>NUCLEOTIDE SEQUENCE</scope>
    <source>
        <strain evidence="22">MF-1</strain>
    </source>
</reference>
<dbReference type="SUPFAM" id="SSF53098">
    <property type="entry name" value="Ribonuclease H-like"/>
    <property type="match status" value="1"/>
</dbReference>
<comment type="caution">
    <text evidence="22">The sequence shown here is derived from an EMBL/GenBank/DDBJ whole genome shotgun (WGS) entry which is preliminary data.</text>
</comment>
<dbReference type="InterPro" id="IPR054722">
    <property type="entry name" value="PolX-like_BBD"/>
</dbReference>
<evidence type="ECO:0000256" key="18">
    <source>
        <dbReference type="ARBA" id="ARBA00023172"/>
    </source>
</evidence>
<keyword evidence="15" id="KW-0695">RNA-directed DNA polymerase</keyword>
<evidence type="ECO:0000256" key="6">
    <source>
        <dbReference type="ARBA" id="ARBA00022722"/>
    </source>
</evidence>
<keyword evidence="14" id="KW-0229">DNA integration</keyword>
<dbReference type="PROSITE" id="PS50994">
    <property type="entry name" value="INTEGRASE"/>
    <property type="match status" value="1"/>
</dbReference>
<dbReference type="GO" id="GO:0046872">
    <property type="term" value="F:metal ion binding"/>
    <property type="evidence" value="ECO:0007669"/>
    <property type="project" value="UniProtKB-KW"/>
</dbReference>
<evidence type="ECO:0000256" key="14">
    <source>
        <dbReference type="ARBA" id="ARBA00022908"/>
    </source>
</evidence>
<dbReference type="InterPro" id="IPR039537">
    <property type="entry name" value="Retrotran_Ty1/copia-like"/>
</dbReference>
<keyword evidence="16" id="KW-0808">Transferase</keyword>
<dbReference type="InterPro" id="IPR036397">
    <property type="entry name" value="RNaseH_sf"/>
</dbReference>
<keyword evidence="2" id="KW-0815">Transposition</keyword>
<dbReference type="GO" id="GO:0005634">
    <property type="term" value="C:nucleus"/>
    <property type="evidence" value="ECO:0007669"/>
    <property type="project" value="UniProtKB-ARBA"/>
</dbReference>
<dbReference type="GO" id="GO:0006310">
    <property type="term" value="P:DNA recombination"/>
    <property type="evidence" value="ECO:0007669"/>
    <property type="project" value="UniProtKB-KW"/>
</dbReference>
<keyword evidence="10" id="KW-0378">Hydrolase</keyword>
<evidence type="ECO:0000256" key="20">
    <source>
        <dbReference type="ARBA" id="ARBA00049244"/>
    </source>
</evidence>
<dbReference type="Pfam" id="PF00665">
    <property type="entry name" value="rve"/>
    <property type="match status" value="1"/>
</dbReference>
<dbReference type="OrthoDB" id="116316at2759"/>
<proteinExistence type="predicted"/>
<evidence type="ECO:0000256" key="19">
    <source>
        <dbReference type="ARBA" id="ARBA00048173"/>
    </source>
</evidence>
<dbReference type="GO" id="GO:0003964">
    <property type="term" value="F:RNA-directed DNA polymerase activity"/>
    <property type="evidence" value="ECO:0007669"/>
    <property type="project" value="UniProtKB-KW"/>
</dbReference>
<dbReference type="EMBL" id="AVOT02045001">
    <property type="protein sequence ID" value="MBW0540350.1"/>
    <property type="molecule type" value="Genomic_DNA"/>
</dbReference>
<comment type="function">
    <text evidence="1">The aspartyl protease (PR) mediates the proteolytic cleavages of the Gag and Gag-Pol polyproteins after assembly of the VLP.</text>
</comment>
<evidence type="ECO:0000256" key="3">
    <source>
        <dbReference type="ARBA" id="ARBA00022612"/>
    </source>
</evidence>
<keyword evidence="9" id="KW-0255">Endonuclease</keyword>
<evidence type="ECO:0000256" key="13">
    <source>
        <dbReference type="ARBA" id="ARBA00022884"/>
    </source>
</evidence>
<organism evidence="22 23">
    <name type="scientific">Austropuccinia psidii MF-1</name>
    <dbReference type="NCBI Taxonomy" id="1389203"/>
    <lineage>
        <taxon>Eukaryota</taxon>
        <taxon>Fungi</taxon>
        <taxon>Dikarya</taxon>
        <taxon>Basidiomycota</taxon>
        <taxon>Pucciniomycotina</taxon>
        <taxon>Pucciniomycetes</taxon>
        <taxon>Pucciniales</taxon>
        <taxon>Sphaerophragmiaceae</taxon>
        <taxon>Austropuccinia</taxon>
    </lineage>
</organism>
<evidence type="ECO:0000256" key="4">
    <source>
        <dbReference type="ARBA" id="ARBA00022670"/>
    </source>
</evidence>
<evidence type="ECO:0000256" key="9">
    <source>
        <dbReference type="ARBA" id="ARBA00022759"/>
    </source>
</evidence>
<comment type="catalytic activity">
    <reaction evidence="19">
        <text>DNA(n) + a 2'-deoxyribonucleoside 5'-triphosphate = DNA(n+1) + diphosphate</text>
        <dbReference type="Rhea" id="RHEA:22508"/>
        <dbReference type="Rhea" id="RHEA-COMP:17339"/>
        <dbReference type="Rhea" id="RHEA-COMP:17340"/>
        <dbReference type="ChEBI" id="CHEBI:33019"/>
        <dbReference type="ChEBI" id="CHEBI:61560"/>
        <dbReference type="ChEBI" id="CHEBI:173112"/>
        <dbReference type="EC" id="2.7.7.49"/>
    </reaction>
</comment>
<evidence type="ECO:0000256" key="12">
    <source>
        <dbReference type="ARBA" id="ARBA00022842"/>
    </source>
</evidence>
<keyword evidence="4" id="KW-0645">Protease</keyword>
<dbReference type="InterPro" id="IPR012337">
    <property type="entry name" value="RNaseH-like_sf"/>
</dbReference>
<evidence type="ECO:0000259" key="21">
    <source>
        <dbReference type="PROSITE" id="PS50994"/>
    </source>
</evidence>
<dbReference type="GO" id="GO:0006508">
    <property type="term" value="P:proteolysis"/>
    <property type="evidence" value="ECO:0007669"/>
    <property type="project" value="UniProtKB-KW"/>
</dbReference>
<accession>A0A9Q3FMJ5</accession>
<evidence type="ECO:0000256" key="8">
    <source>
        <dbReference type="ARBA" id="ARBA00022741"/>
    </source>
</evidence>
<dbReference type="Gene3D" id="3.30.420.10">
    <property type="entry name" value="Ribonuclease H-like superfamily/Ribonuclease H"/>
    <property type="match status" value="1"/>
</dbReference>
<evidence type="ECO:0000313" key="22">
    <source>
        <dbReference type="EMBL" id="MBW0540350.1"/>
    </source>
</evidence>
<dbReference type="GO" id="GO:0015074">
    <property type="term" value="P:DNA integration"/>
    <property type="evidence" value="ECO:0007669"/>
    <property type="project" value="UniProtKB-KW"/>
</dbReference>
<feature type="domain" description="Integrase catalytic" evidence="21">
    <location>
        <begin position="247"/>
        <end position="372"/>
    </location>
</feature>
<keyword evidence="8" id="KW-0547">Nucleotide-binding</keyword>
<dbReference type="AlphaFoldDB" id="A0A9Q3FMJ5"/>
<keyword evidence="23" id="KW-1185">Reference proteome</keyword>
<name>A0A9Q3FMJ5_9BASI</name>
<protein>
    <recommendedName>
        <fullName evidence="21">Integrase catalytic domain-containing protein</fullName>
    </recommendedName>
</protein>
<dbReference type="GO" id="GO:0003887">
    <property type="term" value="F:DNA-directed DNA polymerase activity"/>
    <property type="evidence" value="ECO:0007669"/>
    <property type="project" value="UniProtKB-KW"/>
</dbReference>
<comment type="catalytic activity">
    <reaction evidence="20">
        <text>DNA(n) + a 2'-deoxyribonucleoside 5'-triphosphate = DNA(n+1) + diphosphate</text>
        <dbReference type="Rhea" id="RHEA:22508"/>
        <dbReference type="Rhea" id="RHEA-COMP:17339"/>
        <dbReference type="Rhea" id="RHEA-COMP:17340"/>
        <dbReference type="ChEBI" id="CHEBI:33019"/>
        <dbReference type="ChEBI" id="CHEBI:61560"/>
        <dbReference type="ChEBI" id="CHEBI:173112"/>
        <dbReference type="EC" id="2.7.7.7"/>
    </reaction>
</comment>
<dbReference type="GO" id="GO:0032196">
    <property type="term" value="P:transposition"/>
    <property type="evidence" value="ECO:0007669"/>
    <property type="project" value="UniProtKB-KW"/>
</dbReference>
<keyword evidence="7" id="KW-0479">Metal-binding</keyword>
<evidence type="ECO:0000313" key="23">
    <source>
        <dbReference type="Proteomes" id="UP000765509"/>
    </source>
</evidence>
<dbReference type="PANTHER" id="PTHR42648">
    <property type="entry name" value="TRANSPOSASE, PUTATIVE-RELATED"/>
    <property type="match status" value="1"/>
</dbReference>
<keyword evidence="16" id="KW-0239">DNA-directed DNA polymerase</keyword>
<dbReference type="Pfam" id="PF22936">
    <property type="entry name" value="Pol_BBD"/>
    <property type="match status" value="1"/>
</dbReference>
<gene>
    <name evidence="22" type="ORF">O181_080065</name>
</gene>